<keyword evidence="1" id="KW-0812">Transmembrane</keyword>
<feature type="transmembrane region" description="Helical" evidence="1">
    <location>
        <begin position="123"/>
        <end position="149"/>
    </location>
</feature>
<feature type="transmembrane region" description="Helical" evidence="1">
    <location>
        <begin position="65"/>
        <end position="84"/>
    </location>
</feature>
<sequence>MRDVTDYATIPSPHVVRQLEARGLGDSERDVLGVPVGGAGMAVGAILAGLAWARLRQDPAWPTALGRLLLASGLAQTGAAVAALRLVLVGVVLIAVGGAAAPVIVVAFTGADSLVAPEERTEASTWVSAALNGGNALGTALAGLVFMLASPPPLRSPHV</sequence>
<evidence type="ECO:0000256" key="1">
    <source>
        <dbReference type="SAM" id="Phobius"/>
    </source>
</evidence>
<protein>
    <recommendedName>
        <fullName evidence="4">MFS transporter</fullName>
    </recommendedName>
</protein>
<dbReference type="EMBL" id="BAABKN010000023">
    <property type="protein sequence ID" value="GAA4748326.1"/>
    <property type="molecule type" value="Genomic_DNA"/>
</dbReference>
<dbReference type="InterPro" id="IPR036259">
    <property type="entry name" value="MFS_trans_sf"/>
</dbReference>
<proteinExistence type="predicted"/>
<feature type="transmembrane region" description="Helical" evidence="1">
    <location>
        <begin position="32"/>
        <end position="53"/>
    </location>
</feature>
<evidence type="ECO:0008006" key="4">
    <source>
        <dbReference type="Google" id="ProtNLM"/>
    </source>
</evidence>
<keyword evidence="3" id="KW-1185">Reference proteome</keyword>
<dbReference type="Proteomes" id="UP001499882">
    <property type="component" value="Unassembled WGS sequence"/>
</dbReference>
<evidence type="ECO:0000313" key="2">
    <source>
        <dbReference type="EMBL" id="GAA4748326.1"/>
    </source>
</evidence>
<gene>
    <name evidence="2" type="ORF">GCM10023350_36570</name>
</gene>
<accession>A0ABP8Z6W7</accession>
<feature type="transmembrane region" description="Helical" evidence="1">
    <location>
        <begin position="90"/>
        <end position="111"/>
    </location>
</feature>
<comment type="caution">
    <text evidence="2">The sequence shown here is derived from an EMBL/GenBank/DDBJ whole genome shotgun (WGS) entry which is preliminary data.</text>
</comment>
<dbReference type="SUPFAM" id="SSF103473">
    <property type="entry name" value="MFS general substrate transporter"/>
    <property type="match status" value="1"/>
</dbReference>
<keyword evidence="1" id="KW-0472">Membrane</keyword>
<name>A0ABP8Z6W7_9ACTN</name>
<reference evidence="3" key="1">
    <citation type="journal article" date="2019" name="Int. J. Syst. Evol. Microbiol.">
        <title>The Global Catalogue of Microorganisms (GCM) 10K type strain sequencing project: providing services to taxonomists for standard genome sequencing and annotation.</title>
        <authorList>
            <consortium name="The Broad Institute Genomics Platform"/>
            <consortium name="The Broad Institute Genome Sequencing Center for Infectious Disease"/>
            <person name="Wu L."/>
            <person name="Ma J."/>
        </authorList>
    </citation>
    <scope>NUCLEOTIDE SEQUENCE [LARGE SCALE GENOMIC DNA]</scope>
    <source>
        <strain evidence="3">JCM 18532</strain>
    </source>
</reference>
<evidence type="ECO:0000313" key="3">
    <source>
        <dbReference type="Proteomes" id="UP001499882"/>
    </source>
</evidence>
<organism evidence="2 3">
    <name type="scientific">Nocardioides endophyticus</name>
    <dbReference type="NCBI Taxonomy" id="1353775"/>
    <lineage>
        <taxon>Bacteria</taxon>
        <taxon>Bacillati</taxon>
        <taxon>Actinomycetota</taxon>
        <taxon>Actinomycetes</taxon>
        <taxon>Propionibacteriales</taxon>
        <taxon>Nocardioidaceae</taxon>
        <taxon>Nocardioides</taxon>
    </lineage>
</organism>
<keyword evidence="1" id="KW-1133">Transmembrane helix</keyword>
<dbReference type="RefSeq" id="WP_345528362.1">
    <property type="nucleotide sequence ID" value="NZ_BAABKN010000023.1"/>
</dbReference>
<dbReference type="Gene3D" id="1.20.1250.20">
    <property type="entry name" value="MFS general substrate transporter like domains"/>
    <property type="match status" value="1"/>
</dbReference>